<proteinExistence type="predicted"/>
<evidence type="ECO:0000313" key="1">
    <source>
        <dbReference type="EMBL" id="RKF12421.1"/>
    </source>
</evidence>
<reference evidence="1 2" key="1">
    <citation type="submission" date="2018-09" db="EMBL/GenBank/DDBJ databases">
        <title>Roseovarius spongiae sp. nov., isolated from a marine sponge.</title>
        <authorList>
            <person name="Zhuang L."/>
            <person name="Luo L."/>
        </authorList>
    </citation>
    <scope>NUCLEOTIDE SEQUENCE [LARGE SCALE GENOMIC DNA]</scope>
    <source>
        <strain evidence="1 2">HN-E21</strain>
    </source>
</reference>
<accession>A0A3A8B7A2</accession>
<dbReference type="EMBL" id="RAPE01000008">
    <property type="protein sequence ID" value="RKF12421.1"/>
    <property type="molecule type" value="Genomic_DNA"/>
</dbReference>
<dbReference type="Proteomes" id="UP000281128">
    <property type="component" value="Unassembled WGS sequence"/>
</dbReference>
<evidence type="ECO:0000313" key="2">
    <source>
        <dbReference type="Proteomes" id="UP000281128"/>
    </source>
</evidence>
<name>A0A3A8B7A2_9RHOB</name>
<organism evidence="1 2">
    <name type="scientific">Roseovarius spongiae</name>
    <dbReference type="NCBI Taxonomy" id="2320272"/>
    <lineage>
        <taxon>Bacteria</taxon>
        <taxon>Pseudomonadati</taxon>
        <taxon>Pseudomonadota</taxon>
        <taxon>Alphaproteobacteria</taxon>
        <taxon>Rhodobacterales</taxon>
        <taxon>Roseobacteraceae</taxon>
        <taxon>Roseovarius</taxon>
    </lineage>
</organism>
<gene>
    <name evidence="1" type="ORF">D6850_18300</name>
</gene>
<dbReference type="OrthoDB" id="622550at2"/>
<comment type="caution">
    <text evidence="1">The sequence shown here is derived from an EMBL/GenBank/DDBJ whole genome shotgun (WGS) entry which is preliminary data.</text>
</comment>
<evidence type="ECO:0008006" key="3">
    <source>
        <dbReference type="Google" id="ProtNLM"/>
    </source>
</evidence>
<dbReference type="AlphaFoldDB" id="A0A3A8B7A2"/>
<dbReference type="RefSeq" id="WP_121169063.1">
    <property type="nucleotide sequence ID" value="NZ_RAPE01000008.1"/>
</dbReference>
<keyword evidence="2" id="KW-1185">Reference proteome</keyword>
<sequence length="424" mass="44794">MSVPGLEIATARVDITPAAPVPLAGYAARRGVSDIPVPGTLEAAITGLRPADASTPPVWLISCDTLFADTAFERAVVRAAGLIDARCMILVASHTHGAPSLNATAITGSTPAPEYRAEVVQRLGQTVASLNASGPWRPVERITRASGPGPATTNRRRVGLYFDRPAGRLRYGCHYGHNPQGARDPMLHALTFHAPDGPAAIWWCLAAHPAFYPDMRAVSADFPGALRASLSLSHPEAAISFLPGLSGSVIPAVPRHPPLRAPWRRALLSRLPLIPGLGGFTPDSYAAWCATLIAAWNRLQPKTVSGTLFGPFALRLRRTETTSVFRAGDPAMPMILTRLDIAGQTILFLNGEPLAEWQPILAPFLPPGAILTGYAAGPTAYFAPPDCLAAGGYEVDGFQSAFGLTGRMSPDAAETVTDTLKTLV</sequence>
<protein>
    <recommendedName>
        <fullName evidence="3">Neutral/alkaline non-lysosomal ceramidase N-terminal domain-containing protein</fullName>
    </recommendedName>
</protein>